<evidence type="ECO:0000313" key="2">
    <source>
        <dbReference type="Proteomes" id="UP000186922"/>
    </source>
</evidence>
<accession>A0A1D1VWY2</accession>
<proteinExistence type="predicted"/>
<gene>
    <name evidence="1" type="primary">RvY_14999-1</name>
    <name evidence="1" type="synonym">RvY_14999.1</name>
    <name evidence="1" type="ORF">RvY_14999</name>
</gene>
<dbReference type="EMBL" id="BDGG01000011">
    <property type="protein sequence ID" value="GAV04773.1"/>
    <property type="molecule type" value="Genomic_DNA"/>
</dbReference>
<evidence type="ECO:0000313" key="1">
    <source>
        <dbReference type="EMBL" id="GAV04773.1"/>
    </source>
</evidence>
<reference evidence="1 2" key="1">
    <citation type="journal article" date="2016" name="Nat. Commun.">
        <title>Extremotolerant tardigrade genome and improved radiotolerance of human cultured cells by tardigrade-unique protein.</title>
        <authorList>
            <person name="Hashimoto T."/>
            <person name="Horikawa D.D."/>
            <person name="Saito Y."/>
            <person name="Kuwahara H."/>
            <person name="Kozuka-Hata H."/>
            <person name="Shin-I T."/>
            <person name="Minakuchi Y."/>
            <person name="Ohishi K."/>
            <person name="Motoyama A."/>
            <person name="Aizu T."/>
            <person name="Enomoto A."/>
            <person name="Kondo K."/>
            <person name="Tanaka S."/>
            <person name="Hara Y."/>
            <person name="Koshikawa S."/>
            <person name="Sagara H."/>
            <person name="Miura T."/>
            <person name="Yokobori S."/>
            <person name="Miyagawa K."/>
            <person name="Suzuki Y."/>
            <person name="Kubo T."/>
            <person name="Oyama M."/>
            <person name="Kohara Y."/>
            <person name="Fujiyama A."/>
            <person name="Arakawa K."/>
            <person name="Katayama T."/>
            <person name="Toyoda A."/>
            <person name="Kunieda T."/>
        </authorList>
    </citation>
    <scope>NUCLEOTIDE SEQUENCE [LARGE SCALE GENOMIC DNA]</scope>
    <source>
        <strain evidence="1 2">YOKOZUNA-1</strain>
    </source>
</reference>
<protein>
    <submittedName>
        <fullName evidence="1">Uncharacterized protein</fullName>
    </submittedName>
</protein>
<dbReference type="AlphaFoldDB" id="A0A1D1VWY2"/>
<dbReference type="Proteomes" id="UP000186922">
    <property type="component" value="Unassembled WGS sequence"/>
</dbReference>
<name>A0A1D1VWY2_RAMVA</name>
<comment type="caution">
    <text evidence="1">The sequence shown here is derived from an EMBL/GenBank/DDBJ whole genome shotgun (WGS) entry which is preliminary data.</text>
</comment>
<sequence>MRTNKLCDRYLLYKHVLRTLGEKRVYNGANYDGRDRSMLSGAGGEEARRSFDTTRVLYETAYSVKHSLGHSWQATSQNLVHKFTAPEISPQE</sequence>
<organism evidence="1 2">
    <name type="scientific">Ramazzottius varieornatus</name>
    <name type="common">Water bear</name>
    <name type="synonym">Tardigrade</name>
    <dbReference type="NCBI Taxonomy" id="947166"/>
    <lineage>
        <taxon>Eukaryota</taxon>
        <taxon>Metazoa</taxon>
        <taxon>Ecdysozoa</taxon>
        <taxon>Tardigrada</taxon>
        <taxon>Eutardigrada</taxon>
        <taxon>Parachela</taxon>
        <taxon>Hypsibioidea</taxon>
        <taxon>Ramazzottiidae</taxon>
        <taxon>Ramazzottius</taxon>
    </lineage>
</organism>
<keyword evidence="2" id="KW-1185">Reference proteome</keyword>